<dbReference type="Proteomes" id="UP000244904">
    <property type="component" value="Unassembled WGS sequence"/>
</dbReference>
<feature type="domain" description="OmpA-like" evidence="7">
    <location>
        <begin position="488"/>
        <end position="605"/>
    </location>
</feature>
<evidence type="ECO:0000256" key="2">
    <source>
        <dbReference type="ARBA" id="ARBA00023136"/>
    </source>
</evidence>
<dbReference type="GO" id="GO:0009279">
    <property type="term" value="C:cell outer membrane"/>
    <property type="evidence" value="ECO:0007669"/>
    <property type="project" value="UniProtKB-SubCell"/>
</dbReference>
<keyword evidence="3" id="KW-0998">Cell outer membrane</keyword>
<keyword evidence="6" id="KW-0732">Signal</keyword>
<keyword evidence="9" id="KW-1185">Reference proteome</keyword>
<dbReference type="PANTHER" id="PTHR30329:SF21">
    <property type="entry name" value="LIPOPROTEIN YIAD-RELATED"/>
    <property type="match status" value="1"/>
</dbReference>
<feature type="signal peptide" evidence="6">
    <location>
        <begin position="1"/>
        <end position="22"/>
    </location>
</feature>
<dbReference type="InterPro" id="IPR050330">
    <property type="entry name" value="Bact_OuterMem_StrucFunc"/>
</dbReference>
<dbReference type="SUPFAM" id="SSF103088">
    <property type="entry name" value="OmpA-like"/>
    <property type="match status" value="1"/>
</dbReference>
<protein>
    <submittedName>
        <fullName evidence="8">Outer membrane porin F</fullName>
    </submittedName>
</protein>
<dbReference type="PRINTS" id="PR01021">
    <property type="entry name" value="OMPADOMAIN"/>
</dbReference>
<name>A0A2R8AV19_9RHOB</name>
<dbReference type="OrthoDB" id="5525824at2"/>
<keyword evidence="2 4" id="KW-0472">Membrane</keyword>
<dbReference type="PROSITE" id="PS51123">
    <property type="entry name" value="OMPA_2"/>
    <property type="match status" value="1"/>
</dbReference>
<dbReference type="Gene3D" id="3.40.1520.20">
    <property type="match status" value="2"/>
</dbReference>
<evidence type="ECO:0000256" key="4">
    <source>
        <dbReference type="PROSITE-ProRule" id="PRU00473"/>
    </source>
</evidence>
<feature type="compositionally biased region" description="Polar residues" evidence="5">
    <location>
        <begin position="615"/>
        <end position="635"/>
    </location>
</feature>
<evidence type="ECO:0000256" key="6">
    <source>
        <dbReference type="SAM" id="SignalP"/>
    </source>
</evidence>
<gene>
    <name evidence="8" type="primary">oprF_2</name>
    <name evidence="8" type="ORF">PRI8871_01531</name>
</gene>
<evidence type="ECO:0000313" key="8">
    <source>
        <dbReference type="EMBL" id="SPF79734.1"/>
    </source>
</evidence>
<dbReference type="AlphaFoldDB" id="A0A2R8AV19"/>
<dbReference type="CDD" id="cd07185">
    <property type="entry name" value="OmpA_C-like"/>
    <property type="match status" value="1"/>
</dbReference>
<evidence type="ECO:0000313" key="9">
    <source>
        <dbReference type="Proteomes" id="UP000244904"/>
    </source>
</evidence>
<accession>A0A2R8AV19</accession>
<sequence length="635" mass="67307">MRLSLKLLVPVAFLSAGTMAVAAAYVSSLLVEDISKTAVRSELDRDAITWAGVDTDGLQVYLNGTAPNEAARFQALTAAGRAVDSARVLDQMNVEESAGLTPPRFSIEVLRNDAGLSLIGLVPASMDRDALMAQIERRVGKSVPVQDFLETADFPEPETWQDAIDFAMISIERLPRSKISVSATTVDVTAMTDSAEDKERIEAELTRRTPEGVTVDLDLIAPRPVITPFTMRFVIDEDGPRFDACSAGTEASRQRILAAAAKAGLQGEADCLIGLGAPSRSWPDASELSIAALAELGGGSVTISDADISLVANQGTDPDLYARVVGGLDNALPDAFVLTAVLPEPPAEAGAEGPVEFVASLSPEGNVQMRGVVNSEMARVTTDSFARARFGSENIRAATKVKEGMDAGWSIRVLAGLEALARLSNGAVVVTPDTIKLRGNTGNESANAEIAGLLSEKLPDGADFEIDVTYQERLDPLLGIPTPEECEKSIVEIIGARKISFEPGAATFDAEADAILDDLAELLTKCGEIPLEIGGHTDSQGRESMNQQLSQSRAQAVLDALHERRVLTSSYTAVGFGEAQPIADNGTDAGREANRRIEFRLIQPEADTESALESDAQTGEETTQPAEDSTDNGQN</sequence>
<dbReference type="PANTHER" id="PTHR30329">
    <property type="entry name" value="STATOR ELEMENT OF FLAGELLAR MOTOR COMPLEX"/>
    <property type="match status" value="1"/>
</dbReference>
<dbReference type="Pfam" id="PF00691">
    <property type="entry name" value="OmpA"/>
    <property type="match status" value="1"/>
</dbReference>
<dbReference type="EMBL" id="OMOJ01000002">
    <property type="protein sequence ID" value="SPF79734.1"/>
    <property type="molecule type" value="Genomic_DNA"/>
</dbReference>
<organism evidence="8 9">
    <name type="scientific">Pseudoprimorskyibacter insulae</name>
    <dbReference type="NCBI Taxonomy" id="1695997"/>
    <lineage>
        <taxon>Bacteria</taxon>
        <taxon>Pseudomonadati</taxon>
        <taxon>Pseudomonadota</taxon>
        <taxon>Alphaproteobacteria</taxon>
        <taxon>Rhodobacterales</taxon>
        <taxon>Paracoccaceae</taxon>
        <taxon>Pseudoprimorskyibacter</taxon>
    </lineage>
</organism>
<feature type="compositionally biased region" description="Basic and acidic residues" evidence="5">
    <location>
        <begin position="589"/>
        <end position="599"/>
    </location>
</feature>
<dbReference type="Gene3D" id="3.30.1330.60">
    <property type="entry name" value="OmpA-like domain"/>
    <property type="match status" value="1"/>
</dbReference>
<dbReference type="InterPro" id="IPR006664">
    <property type="entry name" value="OMP_bac"/>
</dbReference>
<evidence type="ECO:0000256" key="5">
    <source>
        <dbReference type="SAM" id="MobiDB-lite"/>
    </source>
</evidence>
<dbReference type="InterPro" id="IPR036737">
    <property type="entry name" value="OmpA-like_sf"/>
</dbReference>
<feature type="region of interest" description="Disordered" evidence="5">
    <location>
        <begin position="580"/>
        <end position="635"/>
    </location>
</feature>
<evidence type="ECO:0000259" key="7">
    <source>
        <dbReference type="PROSITE" id="PS51123"/>
    </source>
</evidence>
<dbReference type="InterPro" id="IPR006665">
    <property type="entry name" value="OmpA-like"/>
</dbReference>
<reference evidence="9" key="1">
    <citation type="submission" date="2018-03" db="EMBL/GenBank/DDBJ databases">
        <authorList>
            <person name="Rodrigo-Torres L."/>
            <person name="Arahal R. D."/>
            <person name="Lucena T."/>
        </authorList>
    </citation>
    <scope>NUCLEOTIDE SEQUENCE [LARGE SCALE GENOMIC DNA]</scope>
    <source>
        <strain evidence="9">CECT 8871</strain>
    </source>
</reference>
<proteinExistence type="predicted"/>
<comment type="subcellular location">
    <subcellularLocation>
        <location evidence="1">Cell outer membrane</location>
    </subcellularLocation>
</comment>
<dbReference type="RefSeq" id="WP_108885577.1">
    <property type="nucleotide sequence ID" value="NZ_OMOJ01000002.1"/>
</dbReference>
<evidence type="ECO:0000256" key="1">
    <source>
        <dbReference type="ARBA" id="ARBA00004442"/>
    </source>
</evidence>
<feature type="chain" id="PRO_5015320973" evidence="6">
    <location>
        <begin position="23"/>
        <end position="635"/>
    </location>
</feature>
<evidence type="ECO:0000256" key="3">
    <source>
        <dbReference type="ARBA" id="ARBA00023237"/>
    </source>
</evidence>